<dbReference type="Gene3D" id="1.10.4080.10">
    <property type="entry name" value="ADP-ribosylation/Crystallin J1"/>
    <property type="match status" value="1"/>
</dbReference>
<dbReference type="InterPro" id="IPR036705">
    <property type="entry name" value="Ribosyl_crysJ1_sf"/>
</dbReference>
<dbReference type="Pfam" id="PF03747">
    <property type="entry name" value="ADP_ribosyl_GH"/>
    <property type="match status" value="1"/>
</dbReference>
<dbReference type="RefSeq" id="WP_259806043.1">
    <property type="nucleotide sequence ID" value="NZ_CP080776.1"/>
</dbReference>
<reference evidence="2" key="1">
    <citation type="submission" date="2021-08" db="EMBL/GenBank/DDBJ databases">
        <authorList>
            <person name="Nwanade C."/>
            <person name="Wang M."/>
            <person name="Masoudi A."/>
            <person name="Yu Z."/>
            <person name="Liu J."/>
        </authorList>
    </citation>
    <scope>NUCLEOTIDE SEQUENCE</scope>
    <source>
        <strain evidence="2">S056</strain>
    </source>
</reference>
<dbReference type="GO" id="GO:0046872">
    <property type="term" value="F:metal ion binding"/>
    <property type="evidence" value="ECO:0007669"/>
    <property type="project" value="UniProtKB-KW"/>
</dbReference>
<evidence type="ECO:0000313" key="2">
    <source>
        <dbReference type="EMBL" id="UWP95397.1"/>
    </source>
</evidence>
<keyword evidence="1" id="KW-0479">Metal-binding</keyword>
<proteinExistence type="predicted"/>
<evidence type="ECO:0000313" key="3">
    <source>
        <dbReference type="Proteomes" id="UP001057991"/>
    </source>
</evidence>
<name>A0A9Q9HBL1_9RHOB</name>
<dbReference type="EMBL" id="CP080776">
    <property type="protein sequence ID" value="UWP95397.1"/>
    <property type="molecule type" value="Genomic_DNA"/>
</dbReference>
<dbReference type="PANTHER" id="PTHR16222:SF17">
    <property type="entry name" value="SELENOPROTEIN J"/>
    <property type="match status" value="1"/>
</dbReference>
<protein>
    <submittedName>
        <fullName evidence="2">ADP-ribosylglycohydrolase family protein</fullName>
    </submittedName>
</protein>
<dbReference type="SUPFAM" id="SSF101478">
    <property type="entry name" value="ADP-ribosylglycohydrolase"/>
    <property type="match status" value="1"/>
</dbReference>
<sequence length="306" mass="32229">MTQTKLISATLFGALTADAAAMGVHWIYDVARLEEIAAAHDDVAFLSPDPDHYENVPSFFAHEGKEAGTLSHYGAAFAGLMHYLLQTETPSAETYADAFAGAFGPGGTFSGYIDRPTREALGNIASGVQPSGGADDQLPALVPAIAMAHMGAARWLPLQQVTHDNLLARDAGILVAGILREVQAGGDLHHVLSEAATHAPDPFGAPLRQALTTDVYDSVAYGEVTGRACALIQGLPLAFHILHQAEDFADAIRRNILAGGDSCGRALVIGAVMGAAHGVEHIPLDWALRLENGHDLWRLSKTLASC</sequence>
<feature type="binding site" evidence="1">
    <location>
        <position position="261"/>
    </location>
    <ligand>
        <name>Mg(2+)</name>
        <dbReference type="ChEBI" id="CHEBI:18420"/>
        <label>1</label>
    </ligand>
</feature>
<gene>
    <name evidence="2" type="ORF">K3X48_14730</name>
</gene>
<dbReference type="InterPro" id="IPR005502">
    <property type="entry name" value="Ribosyl_crysJ1"/>
</dbReference>
<evidence type="ECO:0000256" key="1">
    <source>
        <dbReference type="PIRSR" id="PIRSR605502-1"/>
    </source>
</evidence>
<keyword evidence="1" id="KW-0460">Magnesium</keyword>
<dbReference type="AlphaFoldDB" id="A0A9Q9HBL1"/>
<dbReference type="InterPro" id="IPR050792">
    <property type="entry name" value="ADP-ribosylglycohydrolase"/>
</dbReference>
<dbReference type="PANTHER" id="PTHR16222">
    <property type="entry name" value="ADP-RIBOSYLGLYCOHYDROLASE"/>
    <property type="match status" value="1"/>
</dbReference>
<organism evidence="2 3">
    <name type="scientific">Aliiroseovarius crassostreae</name>
    <dbReference type="NCBI Taxonomy" id="154981"/>
    <lineage>
        <taxon>Bacteria</taxon>
        <taxon>Pseudomonadati</taxon>
        <taxon>Pseudomonadota</taxon>
        <taxon>Alphaproteobacteria</taxon>
        <taxon>Rhodobacterales</taxon>
        <taxon>Paracoccaceae</taxon>
        <taxon>Aliiroseovarius</taxon>
    </lineage>
</organism>
<comment type="cofactor">
    <cofactor evidence="1">
        <name>Mg(2+)</name>
        <dbReference type="ChEBI" id="CHEBI:18420"/>
    </cofactor>
    <text evidence="1">Binds 2 magnesium ions per subunit.</text>
</comment>
<dbReference type="Proteomes" id="UP001057991">
    <property type="component" value="Chromosome"/>
</dbReference>
<accession>A0A9Q9HBL1</accession>